<sequence>MQVSNPMRRVQRVRHELHRREVTVSRVAPLGDSFVAVTFTGETLDGFLSASFDDHVKFMFEDATGETIRRDYTPRHFDPARRELTIEFALHGDGQASTWAQRAAVGQPAVIAGPRGSMIIPADYDWHLLIGDATALPAITRRLEELSAGTRAIVLALQEGAADRRDLHSRSELQVQWLENPDALVEAVRSLELPSGEGFAWGAGEASIMARVRAVLADEKGHPKEAMRVAAYWRLGVADHHEDLTA</sequence>
<accession>A0ABV7T433</accession>
<dbReference type="EMBL" id="JBHRXZ010000016">
    <property type="protein sequence ID" value="MFC3607248.1"/>
    <property type="molecule type" value="Genomic_DNA"/>
</dbReference>
<dbReference type="InterPro" id="IPR017927">
    <property type="entry name" value="FAD-bd_FR_type"/>
</dbReference>
<keyword evidence="4" id="KW-1185">Reference proteome</keyword>
<dbReference type="CDD" id="cd06193">
    <property type="entry name" value="siderophore_interacting"/>
    <property type="match status" value="1"/>
</dbReference>
<dbReference type="InterPro" id="IPR039374">
    <property type="entry name" value="SIP_fam"/>
</dbReference>
<evidence type="ECO:0000259" key="2">
    <source>
        <dbReference type="PROSITE" id="PS51384"/>
    </source>
</evidence>
<dbReference type="PANTHER" id="PTHR30157">
    <property type="entry name" value="FERRIC REDUCTASE, NADPH-DEPENDENT"/>
    <property type="match status" value="1"/>
</dbReference>
<dbReference type="Gene3D" id="2.40.30.10">
    <property type="entry name" value="Translation factors"/>
    <property type="match status" value="1"/>
</dbReference>
<dbReference type="PROSITE" id="PS51384">
    <property type="entry name" value="FAD_FR"/>
    <property type="match status" value="1"/>
</dbReference>
<dbReference type="Gene3D" id="3.40.50.80">
    <property type="entry name" value="Nucleotide-binding domain of ferredoxin-NADP reductase (FNR) module"/>
    <property type="match status" value="1"/>
</dbReference>
<dbReference type="InterPro" id="IPR007037">
    <property type="entry name" value="SIP_rossman_dom"/>
</dbReference>
<proteinExistence type="inferred from homology"/>
<comment type="similarity">
    <text evidence="1">Belongs to the SIP oxidoreductase family.</text>
</comment>
<evidence type="ECO:0000313" key="3">
    <source>
        <dbReference type="EMBL" id="MFC3607248.1"/>
    </source>
</evidence>
<reference evidence="4" key="1">
    <citation type="journal article" date="2019" name="Int. J. Syst. Evol. Microbiol.">
        <title>The Global Catalogue of Microorganisms (GCM) 10K type strain sequencing project: providing services to taxonomists for standard genome sequencing and annotation.</title>
        <authorList>
            <consortium name="The Broad Institute Genomics Platform"/>
            <consortium name="The Broad Institute Genome Sequencing Center for Infectious Disease"/>
            <person name="Wu L."/>
            <person name="Ma J."/>
        </authorList>
    </citation>
    <scope>NUCLEOTIDE SEQUENCE [LARGE SCALE GENOMIC DNA]</scope>
    <source>
        <strain evidence="4">KCTC 42447</strain>
    </source>
</reference>
<dbReference type="InterPro" id="IPR039261">
    <property type="entry name" value="FNR_nucleotide-bd"/>
</dbReference>
<feature type="domain" description="FAD-binding FR-type" evidence="2">
    <location>
        <begin position="17"/>
        <end position="121"/>
    </location>
</feature>
<organism evidence="3 4">
    <name type="scientific">Stutzerimonas tarimensis</name>
    <dbReference type="NCBI Taxonomy" id="1507735"/>
    <lineage>
        <taxon>Bacteria</taxon>
        <taxon>Pseudomonadati</taxon>
        <taxon>Pseudomonadota</taxon>
        <taxon>Gammaproteobacteria</taxon>
        <taxon>Pseudomonadales</taxon>
        <taxon>Pseudomonadaceae</taxon>
        <taxon>Stutzerimonas</taxon>
    </lineage>
</organism>
<dbReference type="InterPro" id="IPR017938">
    <property type="entry name" value="Riboflavin_synthase-like_b-brl"/>
</dbReference>
<dbReference type="Proteomes" id="UP001595630">
    <property type="component" value="Unassembled WGS sequence"/>
</dbReference>
<evidence type="ECO:0000256" key="1">
    <source>
        <dbReference type="ARBA" id="ARBA00035644"/>
    </source>
</evidence>
<dbReference type="PANTHER" id="PTHR30157:SF0">
    <property type="entry name" value="NADPH-DEPENDENT FERRIC-CHELATE REDUCTASE"/>
    <property type="match status" value="1"/>
</dbReference>
<name>A0ABV7T433_9GAMM</name>
<dbReference type="InterPro" id="IPR013113">
    <property type="entry name" value="SIP_FAD-bd"/>
</dbReference>
<evidence type="ECO:0000313" key="4">
    <source>
        <dbReference type="Proteomes" id="UP001595630"/>
    </source>
</evidence>
<dbReference type="RefSeq" id="WP_386362068.1">
    <property type="nucleotide sequence ID" value="NZ_JBHRXZ010000016.1"/>
</dbReference>
<gene>
    <name evidence="3" type="ORF">ACFOMF_05585</name>
</gene>
<protein>
    <submittedName>
        <fullName evidence="3">Siderophore-interacting protein</fullName>
    </submittedName>
</protein>
<dbReference type="Pfam" id="PF04954">
    <property type="entry name" value="SIP"/>
    <property type="match status" value="1"/>
</dbReference>
<comment type="caution">
    <text evidence="3">The sequence shown here is derived from an EMBL/GenBank/DDBJ whole genome shotgun (WGS) entry which is preliminary data.</text>
</comment>
<dbReference type="Pfam" id="PF08021">
    <property type="entry name" value="FAD_binding_9"/>
    <property type="match status" value="2"/>
</dbReference>
<dbReference type="SUPFAM" id="SSF63380">
    <property type="entry name" value="Riboflavin synthase domain-like"/>
    <property type="match status" value="1"/>
</dbReference>